<accession>A0A0L8H118</accession>
<organism evidence="8">
    <name type="scientific">Octopus bimaculoides</name>
    <name type="common">California two-spotted octopus</name>
    <dbReference type="NCBI Taxonomy" id="37653"/>
    <lineage>
        <taxon>Eukaryota</taxon>
        <taxon>Metazoa</taxon>
        <taxon>Spiralia</taxon>
        <taxon>Lophotrochozoa</taxon>
        <taxon>Mollusca</taxon>
        <taxon>Cephalopoda</taxon>
        <taxon>Coleoidea</taxon>
        <taxon>Octopodiformes</taxon>
        <taxon>Octopoda</taxon>
        <taxon>Incirrata</taxon>
        <taxon>Octopodidae</taxon>
        <taxon>Octopus</taxon>
    </lineage>
</organism>
<evidence type="ECO:0000256" key="5">
    <source>
        <dbReference type="ARBA" id="ARBA00035661"/>
    </source>
</evidence>
<dbReference type="InterPro" id="IPR018902">
    <property type="entry name" value="CMI2A-C-like_dom"/>
</dbReference>
<gene>
    <name evidence="8" type="ORF">OCBIM_22024688mg</name>
</gene>
<dbReference type="PANTHER" id="PTHR22146">
    <property type="entry name" value="CAT EYE SYNDROME CRITICAL REGION PROTEIN 6"/>
    <property type="match status" value="1"/>
</dbReference>
<proteinExistence type="inferred from homology"/>
<keyword evidence="4" id="KW-0966">Cell projection</keyword>
<dbReference type="KEGG" id="obi:106873503"/>
<comment type="subcellular location">
    <subcellularLocation>
        <location evidence="1">Cytoplasm</location>
        <location evidence="1">Cytoskeleton</location>
        <location evidence="1">Cilium axoneme</location>
    </subcellularLocation>
</comment>
<reference evidence="8" key="1">
    <citation type="submission" date="2015-07" db="EMBL/GenBank/DDBJ databases">
        <title>MeaNS - Measles Nucleotide Surveillance Program.</title>
        <authorList>
            <person name="Tran T."/>
            <person name="Druce J."/>
        </authorList>
    </citation>
    <scope>NUCLEOTIDE SEQUENCE</scope>
    <source>
        <strain evidence="8">UCB-OBI-ISO-001</strain>
        <tissue evidence="8">Gonad</tissue>
    </source>
</reference>
<evidence type="ECO:0000256" key="2">
    <source>
        <dbReference type="ARBA" id="ARBA00022490"/>
    </source>
</evidence>
<dbReference type="GO" id="GO:0015630">
    <property type="term" value="C:microtubule cytoskeleton"/>
    <property type="evidence" value="ECO:0007669"/>
    <property type="project" value="UniProtKB-ARBA"/>
</dbReference>
<dbReference type="AlphaFoldDB" id="A0A0L8H118"/>
<evidence type="ECO:0000313" key="8">
    <source>
        <dbReference type="EMBL" id="KOF82887.1"/>
    </source>
</evidence>
<keyword evidence="2" id="KW-0963">Cytoplasm</keyword>
<dbReference type="Pfam" id="PF22573">
    <property type="entry name" value="SPMIP5"/>
    <property type="match status" value="1"/>
</dbReference>
<name>A0A0L8H118_OCTBM</name>
<feature type="domain" description="Ciliary microtubule inner protein 2A-C-like" evidence="6">
    <location>
        <begin position="26"/>
        <end position="66"/>
    </location>
</feature>
<evidence type="ECO:0000259" key="7">
    <source>
        <dbReference type="Pfam" id="PF22573"/>
    </source>
</evidence>
<feature type="domain" description="Sperm-associated microtubule inner protein 5" evidence="7">
    <location>
        <begin position="180"/>
        <end position="211"/>
    </location>
</feature>
<dbReference type="Pfam" id="PF10629">
    <property type="entry name" value="CMI2B-like"/>
    <property type="match status" value="2"/>
</dbReference>
<dbReference type="InterPro" id="IPR055215">
    <property type="entry name" value="SPMIP5_dom"/>
</dbReference>
<dbReference type="OrthoDB" id="2019884at2759"/>
<evidence type="ECO:0008006" key="9">
    <source>
        <dbReference type="Google" id="ProtNLM"/>
    </source>
</evidence>
<sequence>MVDFVRVRSALPRHQGAVPILREGSQLPGYKGYIPQLKYRFGDTYGKTTHKIAKEIEESQWNSCTERSRMDLTPFQASNPGEMAQLKEDTQDVVKSQLITGYTGYIPKLSFIYGDTYPKGSGISMNIFKTEQKEYRLKQSLLEKQTSLQSPLTPITSEELIENKLREFIGNRSKKTFATSRRSLTEAHIPGYTGYIPKIKATDTGLGCRYHSSNSIALKQFWSSRLPKEQNLEISNKSDTRIYRIEGMIPHYTGYLPQSRYQYGNTYGDTCRSLEVCSRQKICFDHHEQQIRPFSVIF</sequence>
<evidence type="ECO:0000256" key="1">
    <source>
        <dbReference type="ARBA" id="ARBA00004430"/>
    </source>
</evidence>
<dbReference type="GO" id="GO:0005930">
    <property type="term" value="C:axoneme"/>
    <property type="evidence" value="ECO:0007669"/>
    <property type="project" value="UniProtKB-SubCell"/>
</dbReference>
<keyword evidence="3" id="KW-0206">Cytoskeleton</keyword>
<dbReference type="OMA" id="YRGYIPQ"/>
<dbReference type="STRING" id="37653.A0A0L8H118"/>
<feature type="domain" description="Ciliary microtubule inner protein 2A-C-like" evidence="6">
    <location>
        <begin position="248"/>
        <end position="271"/>
    </location>
</feature>
<dbReference type="PANTHER" id="PTHR22146:SF17">
    <property type="entry name" value="PROTEIN FAM166B-LIKE PROTEIN"/>
    <property type="match status" value="1"/>
</dbReference>
<comment type="similarity">
    <text evidence="5">Belongs to the CIMIP2 family.</text>
</comment>
<evidence type="ECO:0000256" key="4">
    <source>
        <dbReference type="ARBA" id="ARBA00023273"/>
    </source>
</evidence>
<dbReference type="EMBL" id="KQ419615">
    <property type="protein sequence ID" value="KOF82887.1"/>
    <property type="molecule type" value="Genomic_DNA"/>
</dbReference>
<protein>
    <recommendedName>
        <fullName evidence="9">Protein FAM166B</fullName>
    </recommendedName>
</protein>
<evidence type="ECO:0000256" key="3">
    <source>
        <dbReference type="ARBA" id="ARBA00023212"/>
    </source>
</evidence>
<evidence type="ECO:0000259" key="6">
    <source>
        <dbReference type="Pfam" id="PF10629"/>
    </source>
</evidence>